<dbReference type="PANTHER" id="PTHR44825">
    <property type="match status" value="1"/>
</dbReference>
<proteinExistence type="predicted"/>
<name>A0A8K0JG09_9TREE</name>
<keyword evidence="2" id="KW-1133">Transmembrane helix</keyword>
<feature type="region of interest" description="Disordered" evidence="1">
    <location>
        <begin position="88"/>
        <end position="217"/>
    </location>
</feature>
<feature type="domain" description="J" evidence="3">
    <location>
        <begin position="27"/>
        <end position="89"/>
    </location>
</feature>
<organism evidence="4 5">
    <name type="scientific">Filobasidium floriforme</name>
    <dbReference type="NCBI Taxonomy" id="5210"/>
    <lineage>
        <taxon>Eukaryota</taxon>
        <taxon>Fungi</taxon>
        <taxon>Dikarya</taxon>
        <taxon>Basidiomycota</taxon>
        <taxon>Agaricomycotina</taxon>
        <taxon>Tremellomycetes</taxon>
        <taxon>Filobasidiales</taxon>
        <taxon>Filobasidiaceae</taxon>
        <taxon>Filobasidium</taxon>
    </lineage>
</organism>
<comment type="caution">
    <text evidence="4">The sequence shown here is derived from an EMBL/GenBank/DDBJ whole genome shotgun (WGS) entry which is preliminary data.</text>
</comment>
<dbReference type="AlphaFoldDB" id="A0A8K0JG09"/>
<evidence type="ECO:0000256" key="1">
    <source>
        <dbReference type="SAM" id="MobiDB-lite"/>
    </source>
</evidence>
<keyword evidence="5" id="KW-1185">Reference proteome</keyword>
<protein>
    <recommendedName>
        <fullName evidence="3">J domain-containing protein</fullName>
    </recommendedName>
</protein>
<feature type="compositionally biased region" description="Gly residues" evidence="1">
    <location>
        <begin position="202"/>
        <end position="212"/>
    </location>
</feature>
<dbReference type="PROSITE" id="PS00636">
    <property type="entry name" value="DNAJ_1"/>
    <property type="match status" value="1"/>
</dbReference>
<accession>A0A8K0JG09</accession>
<feature type="compositionally biased region" description="Basic and acidic residues" evidence="1">
    <location>
        <begin position="271"/>
        <end position="287"/>
    </location>
</feature>
<evidence type="ECO:0000313" key="5">
    <source>
        <dbReference type="Proteomes" id="UP000812966"/>
    </source>
</evidence>
<keyword evidence="2" id="KW-0472">Membrane</keyword>
<feature type="compositionally biased region" description="Polar residues" evidence="1">
    <location>
        <begin position="90"/>
        <end position="103"/>
    </location>
</feature>
<dbReference type="PROSITE" id="PS50076">
    <property type="entry name" value="DNAJ_2"/>
    <property type="match status" value="1"/>
</dbReference>
<dbReference type="InterPro" id="IPR036869">
    <property type="entry name" value="J_dom_sf"/>
</dbReference>
<evidence type="ECO:0000313" key="4">
    <source>
        <dbReference type="EMBL" id="KAG7528855.1"/>
    </source>
</evidence>
<dbReference type="SUPFAM" id="SSF46565">
    <property type="entry name" value="Chaperone J-domain"/>
    <property type="match status" value="1"/>
</dbReference>
<evidence type="ECO:0000259" key="3">
    <source>
        <dbReference type="PROSITE" id="PS50076"/>
    </source>
</evidence>
<dbReference type="InterPro" id="IPR052763">
    <property type="entry name" value="DnaJ_C4"/>
</dbReference>
<dbReference type="PANTHER" id="PTHR44825:SF1">
    <property type="entry name" value="DNAJ HOMOLOG SUBFAMILY C MEMBER 4"/>
    <property type="match status" value="1"/>
</dbReference>
<feature type="compositionally biased region" description="Polar residues" evidence="1">
    <location>
        <begin position="132"/>
        <end position="150"/>
    </location>
</feature>
<evidence type="ECO:0000256" key="2">
    <source>
        <dbReference type="SAM" id="Phobius"/>
    </source>
</evidence>
<dbReference type="CDD" id="cd06257">
    <property type="entry name" value="DnaJ"/>
    <property type="match status" value="1"/>
</dbReference>
<dbReference type="PRINTS" id="PR00625">
    <property type="entry name" value="JDOMAIN"/>
</dbReference>
<dbReference type="InterPro" id="IPR018253">
    <property type="entry name" value="DnaJ_domain_CS"/>
</dbReference>
<gene>
    <name evidence="4" type="ORF">FFLO_05888</name>
</gene>
<dbReference type="Gene3D" id="1.10.287.110">
    <property type="entry name" value="DnaJ domain"/>
    <property type="match status" value="1"/>
</dbReference>
<keyword evidence="2" id="KW-0812">Transmembrane</keyword>
<dbReference type="SMART" id="SM00271">
    <property type="entry name" value="DnaJ"/>
    <property type="match status" value="1"/>
</dbReference>
<sequence>MSTYNRITTRCLHTTRPARARIHDKQNHYDVLQVGRGSSKRDIKNRFYELSKKAHPDVPGGNRATFEKLSEAYSVLGDDSKRRQYDISLQPRSSSGVTHSTPYYSPHSPYLRSQRPGHQSQTGPHRAWAGTAKSTTGQGSTYSRPQNAGSWTDYGFAERTGGAAGRRHSGPPPQFGSGSHHPNLHRYPFGGRSPGSGSSSTQGGGGGGGLGDDGGEEIRKDSGVLRFFGVLAMLMTVIGLGGGFNARADERPQGGLRNGDEVWSSDGGNETDGRMEIETRWTAAEDH</sequence>
<feature type="region of interest" description="Disordered" evidence="1">
    <location>
        <begin position="251"/>
        <end position="287"/>
    </location>
</feature>
<dbReference type="EMBL" id="JABELV010000164">
    <property type="protein sequence ID" value="KAG7528855.1"/>
    <property type="molecule type" value="Genomic_DNA"/>
</dbReference>
<dbReference type="Proteomes" id="UP000812966">
    <property type="component" value="Unassembled WGS sequence"/>
</dbReference>
<reference evidence="4" key="1">
    <citation type="submission" date="2020-04" db="EMBL/GenBank/DDBJ databases">
        <title>Analysis of mating type loci in Filobasidium floriforme.</title>
        <authorList>
            <person name="Nowrousian M."/>
        </authorList>
    </citation>
    <scope>NUCLEOTIDE SEQUENCE</scope>
    <source>
        <strain evidence="4">CBS 6242</strain>
    </source>
</reference>
<dbReference type="InterPro" id="IPR001623">
    <property type="entry name" value="DnaJ_domain"/>
</dbReference>
<feature type="transmembrane region" description="Helical" evidence="2">
    <location>
        <begin position="224"/>
        <end position="244"/>
    </location>
</feature>
<dbReference type="Pfam" id="PF00226">
    <property type="entry name" value="DnaJ"/>
    <property type="match status" value="1"/>
</dbReference>